<dbReference type="Pfam" id="PF10075">
    <property type="entry name" value="CSN8_PSD8_EIF3K"/>
    <property type="match status" value="1"/>
</dbReference>
<evidence type="ECO:0000256" key="2">
    <source>
        <dbReference type="ARBA" id="ARBA00004496"/>
    </source>
</evidence>
<keyword evidence="5" id="KW-0963">Cytoplasm</keyword>
<dbReference type="InterPro" id="IPR033205">
    <property type="entry name" value="COP9_CSN8"/>
</dbReference>
<feature type="domain" description="PCI" evidence="8">
    <location>
        <begin position="3"/>
        <end position="172"/>
    </location>
</feature>
<reference evidence="9" key="1">
    <citation type="submission" date="2020-03" db="EMBL/GenBank/DDBJ databases">
        <title>Transcriptomic Profiling of the Digestive Tract of the Rat Flea, Xenopsylla cheopis, Following Blood Feeding and Infection with Yersinia pestis.</title>
        <authorList>
            <person name="Bland D.M."/>
            <person name="Martens C.A."/>
            <person name="Virtaneva K."/>
            <person name="Kanakabandi K."/>
            <person name="Long D."/>
            <person name="Rosenke R."/>
            <person name="Saturday G.A."/>
            <person name="Hoyt F.H."/>
            <person name="Bruno D.P."/>
            <person name="Ribeiro J.M.C."/>
            <person name="Hinnebusch J."/>
        </authorList>
    </citation>
    <scope>NUCLEOTIDE SEQUENCE</scope>
</reference>
<dbReference type="Gene3D" id="1.25.40.990">
    <property type="match status" value="1"/>
</dbReference>
<dbReference type="PANTHER" id="PTHR13339">
    <property type="entry name" value="COP9 SIGNALOSOME COMPLEX SUBUNIT 8"/>
    <property type="match status" value="1"/>
</dbReference>
<dbReference type="AlphaFoldDB" id="A0A6M2DJN8"/>
<protein>
    <recommendedName>
        <fullName evidence="4">COP9 signalosome complex subunit 8</fullName>
    </recommendedName>
</protein>
<dbReference type="GO" id="GO:0010387">
    <property type="term" value="P:COP9 signalosome assembly"/>
    <property type="evidence" value="ECO:0007669"/>
    <property type="project" value="InterPro"/>
</dbReference>
<dbReference type="PANTHER" id="PTHR13339:SF0">
    <property type="entry name" value="COP9 SIGNALOSOME COMPLEX SUBUNIT 8"/>
    <property type="match status" value="1"/>
</dbReference>
<accession>A0A6M2DJN8</accession>
<dbReference type="InterPro" id="IPR000717">
    <property type="entry name" value="PCI_dom"/>
</dbReference>
<evidence type="ECO:0000313" key="9">
    <source>
        <dbReference type="EMBL" id="NOV46512.1"/>
    </source>
</evidence>
<evidence type="ECO:0000256" key="1">
    <source>
        <dbReference type="ARBA" id="ARBA00004123"/>
    </source>
</evidence>
<dbReference type="EMBL" id="GIIL01002786">
    <property type="protein sequence ID" value="NOV46512.1"/>
    <property type="molecule type" value="Transcribed_RNA"/>
</dbReference>
<keyword evidence="7" id="KW-0539">Nucleus</keyword>
<evidence type="ECO:0000256" key="5">
    <source>
        <dbReference type="ARBA" id="ARBA00022490"/>
    </source>
</evidence>
<dbReference type="GO" id="GO:0000338">
    <property type="term" value="P:protein deneddylation"/>
    <property type="evidence" value="ECO:0007669"/>
    <property type="project" value="InterPro"/>
</dbReference>
<evidence type="ECO:0000256" key="3">
    <source>
        <dbReference type="ARBA" id="ARBA00008252"/>
    </source>
</evidence>
<comment type="subcellular location">
    <subcellularLocation>
        <location evidence="2">Cytoplasm</location>
    </subcellularLocation>
    <subcellularLocation>
        <location evidence="1">Nucleus</location>
    </subcellularLocation>
</comment>
<organism evidence="9">
    <name type="scientific">Xenopsylla cheopis</name>
    <name type="common">Oriental rat flea</name>
    <name type="synonym">Pulex cheopis</name>
    <dbReference type="NCBI Taxonomy" id="163159"/>
    <lineage>
        <taxon>Eukaryota</taxon>
        <taxon>Metazoa</taxon>
        <taxon>Ecdysozoa</taxon>
        <taxon>Arthropoda</taxon>
        <taxon>Hexapoda</taxon>
        <taxon>Insecta</taxon>
        <taxon>Pterygota</taxon>
        <taxon>Neoptera</taxon>
        <taxon>Endopterygota</taxon>
        <taxon>Siphonaptera</taxon>
        <taxon>Pulicidae</taxon>
        <taxon>Xenopsyllinae</taxon>
        <taxon>Xenopsylla</taxon>
    </lineage>
</organism>
<evidence type="ECO:0000256" key="6">
    <source>
        <dbReference type="ARBA" id="ARBA00022790"/>
    </source>
</evidence>
<evidence type="ECO:0000256" key="7">
    <source>
        <dbReference type="ARBA" id="ARBA00023242"/>
    </source>
</evidence>
<evidence type="ECO:0000256" key="4">
    <source>
        <dbReference type="ARBA" id="ARBA00014875"/>
    </source>
</evidence>
<sequence>MEESLNVLTADLEAQELKIATSNGTPTADLYSKLLALYLYRDELCSAKFLWQRIPEQVKSENPELASIWAVGKCIWLRDYKGIYQALKKTWSEHVSDIMKKVEEMIRTRAINLITQAYSCVSLETVAEMTGLSDEQVIATCMEKGWDVDNTTRMVTPKKPKVELTSGTTSEDQLFKLTEFVSFLEN</sequence>
<dbReference type="GO" id="GO:0005737">
    <property type="term" value="C:cytoplasm"/>
    <property type="evidence" value="ECO:0007669"/>
    <property type="project" value="UniProtKB-SubCell"/>
</dbReference>
<dbReference type="PROSITE" id="PS50250">
    <property type="entry name" value="PCI"/>
    <property type="match status" value="1"/>
</dbReference>
<proteinExistence type="inferred from homology"/>
<dbReference type="GO" id="GO:0008180">
    <property type="term" value="C:COP9 signalosome"/>
    <property type="evidence" value="ECO:0007669"/>
    <property type="project" value="UniProtKB-KW"/>
</dbReference>
<keyword evidence="6" id="KW-0736">Signalosome</keyword>
<evidence type="ECO:0000259" key="8">
    <source>
        <dbReference type="PROSITE" id="PS50250"/>
    </source>
</evidence>
<name>A0A6M2DJN8_XENCH</name>
<dbReference type="InterPro" id="IPR033464">
    <property type="entry name" value="CSN8_PSD8_EIF3K"/>
</dbReference>
<comment type="similarity">
    <text evidence="3">Belongs to the CSN8 family.</text>
</comment>